<dbReference type="PANTHER" id="PTHR47019">
    <property type="entry name" value="LIPID II FLIPPASE MURJ"/>
    <property type="match status" value="1"/>
</dbReference>
<dbReference type="CDD" id="cd13123">
    <property type="entry name" value="MATE_MurJ_like"/>
    <property type="match status" value="1"/>
</dbReference>
<evidence type="ECO:0000256" key="5">
    <source>
        <dbReference type="ARBA" id="ARBA00022984"/>
    </source>
</evidence>
<evidence type="ECO:0000313" key="10">
    <source>
        <dbReference type="EMBL" id="KKS43667.1"/>
    </source>
</evidence>
<dbReference type="EMBL" id="LCCZ01000025">
    <property type="protein sequence ID" value="KKS43667.1"/>
    <property type="molecule type" value="Genomic_DNA"/>
</dbReference>
<keyword evidence="7 8" id="KW-0472">Membrane</keyword>
<gene>
    <name evidence="8" type="primary">murJ</name>
    <name evidence="10" type="ORF">UV05_C0025G0009</name>
</gene>
<keyword evidence="4 8" id="KW-0133">Cell shape</keyword>
<feature type="transmembrane region" description="Helical" evidence="8">
    <location>
        <begin position="429"/>
        <end position="454"/>
    </location>
</feature>
<organism evidence="10 11">
    <name type="scientific">candidate division CPR1 bacterium GW2011_GWA2_42_17</name>
    <dbReference type="NCBI Taxonomy" id="1618341"/>
    <lineage>
        <taxon>Bacteria</taxon>
        <taxon>candidate division CPR1</taxon>
    </lineage>
</organism>
<reference evidence="10 11" key="1">
    <citation type="journal article" date="2015" name="Nature">
        <title>rRNA introns, odd ribosomes, and small enigmatic genomes across a large radiation of phyla.</title>
        <authorList>
            <person name="Brown C.T."/>
            <person name="Hug L.A."/>
            <person name="Thomas B.C."/>
            <person name="Sharon I."/>
            <person name="Castelle C.J."/>
            <person name="Singh A."/>
            <person name="Wilkins M.J."/>
            <person name="Williams K.H."/>
            <person name="Banfield J.F."/>
        </authorList>
    </citation>
    <scope>NUCLEOTIDE SEQUENCE [LARGE SCALE GENOMIC DNA]</scope>
</reference>
<feature type="transmembrane region" description="Helical" evidence="8">
    <location>
        <begin position="326"/>
        <end position="349"/>
    </location>
</feature>
<feature type="transmembrane region" description="Helical" evidence="8">
    <location>
        <begin position="174"/>
        <end position="195"/>
    </location>
</feature>
<feature type="transmembrane region" description="Helical" evidence="8">
    <location>
        <begin position="507"/>
        <end position="527"/>
    </location>
</feature>
<comment type="subcellular location">
    <subcellularLocation>
        <location evidence="1 8">Cell membrane</location>
        <topology evidence="1 8">Multi-pass membrane protein</topology>
    </subcellularLocation>
</comment>
<comment type="pathway">
    <text evidence="8">Cell wall biogenesis; peptidoglycan biosynthesis.</text>
</comment>
<dbReference type="Proteomes" id="UP000034875">
    <property type="component" value="Unassembled WGS sequence"/>
</dbReference>
<dbReference type="UniPathway" id="UPA00219"/>
<dbReference type="GO" id="GO:0005886">
    <property type="term" value="C:plasma membrane"/>
    <property type="evidence" value="ECO:0007669"/>
    <property type="project" value="UniProtKB-SubCell"/>
</dbReference>
<evidence type="ECO:0000256" key="2">
    <source>
        <dbReference type="ARBA" id="ARBA00022475"/>
    </source>
</evidence>
<keyword evidence="2 8" id="KW-1003">Cell membrane</keyword>
<feature type="transmembrane region" description="Helical" evidence="8">
    <location>
        <begin position="201"/>
        <end position="226"/>
    </location>
</feature>
<keyword evidence="5 8" id="KW-0573">Peptidoglycan synthesis</keyword>
<dbReference type="Pfam" id="PF03023">
    <property type="entry name" value="MurJ"/>
    <property type="match status" value="1"/>
</dbReference>
<feature type="transmembrane region" description="Helical" evidence="8">
    <location>
        <begin position="395"/>
        <end position="417"/>
    </location>
</feature>
<dbReference type="GO" id="GO:0034204">
    <property type="term" value="P:lipid translocation"/>
    <property type="evidence" value="ECO:0007669"/>
    <property type="project" value="TreeGrafter"/>
</dbReference>
<comment type="similarity">
    <text evidence="8 9">Belongs to the MurJ/MviN family.</text>
</comment>
<proteinExistence type="inferred from homology"/>
<dbReference type="GO" id="GO:0071555">
    <property type="term" value="P:cell wall organization"/>
    <property type="evidence" value="ECO:0007669"/>
    <property type="project" value="UniProtKB-UniRule"/>
</dbReference>
<evidence type="ECO:0000256" key="4">
    <source>
        <dbReference type="ARBA" id="ARBA00022960"/>
    </source>
</evidence>
<evidence type="ECO:0000313" key="11">
    <source>
        <dbReference type="Proteomes" id="UP000034875"/>
    </source>
</evidence>
<evidence type="ECO:0000256" key="3">
    <source>
        <dbReference type="ARBA" id="ARBA00022692"/>
    </source>
</evidence>
<feature type="transmembrane region" description="Helical" evidence="8">
    <location>
        <begin position="361"/>
        <end position="383"/>
    </location>
</feature>
<dbReference type="GO" id="GO:0008360">
    <property type="term" value="P:regulation of cell shape"/>
    <property type="evidence" value="ECO:0007669"/>
    <property type="project" value="UniProtKB-UniRule"/>
</dbReference>
<dbReference type="AlphaFoldDB" id="A0A0G0Z4M7"/>
<dbReference type="GO" id="GO:0015648">
    <property type="term" value="F:lipid-linked peptidoglycan transporter activity"/>
    <property type="evidence" value="ECO:0007669"/>
    <property type="project" value="UniProtKB-UniRule"/>
</dbReference>
<dbReference type="NCBIfam" id="TIGR01695">
    <property type="entry name" value="murJ_mviN"/>
    <property type="match status" value="1"/>
</dbReference>
<keyword evidence="8 9" id="KW-0813">Transport</keyword>
<feature type="transmembrane region" description="Helical" evidence="8">
    <location>
        <begin position="20"/>
        <end position="37"/>
    </location>
</feature>
<feature type="transmembrane region" description="Helical" evidence="8">
    <location>
        <begin position="258"/>
        <end position="278"/>
    </location>
</feature>
<sequence length="560" mass="61724">MVKSFFKNGQNLLFQEQKTILSAAAVISFMVLTSSFLGLVKMRLYAGILGVGPQFDVFVASFRIPDLIFQLIIVGSLNAAFIPLFSGLIAKESAQKAWGFASNILNLTLIFFGVVSAGVFIFAKPLSFLVAAGFDPKQTQTLIELTRIFLLSPILLGVSSLISGSLQSFKRFFFPFLSPIVYNLGAIFGALFLYQPLGLSGLAWGVVLGSFLHLVIQLPLLFHLGFRYQLKISWRQDLVKKMFGLSAFRTIGLGAEQIKTLILINIASFLGSGAISVLRFGESIATVPISVIGAAIAQAALPTLSQDALTDLKKFKETFLSTFFEILYLSLPLSIILIILKIPIVRLILGVGNFSWNATISTAWILALFSLGIFAQCLIHLVIRAFYALQDTKNPLIISLISIVLSLILAVFLSSFLEKLAVSYGWPSGLFYGVRGLVLGITLGTLVELGLLFFKLHQKLHFTKAEVLSPGLPIVFASLIMALTIYFPVKILDQVFLDTTRTVNLIILVWLVLTLGGSTYLLLTWLLGCKEIRIFFKVLVRLKNFRENLLSFKKLPLTIE</sequence>
<feature type="transmembrane region" description="Helical" evidence="8">
    <location>
        <begin position="284"/>
        <end position="305"/>
    </location>
</feature>
<dbReference type="HAMAP" id="MF_02078">
    <property type="entry name" value="MurJ_MviN"/>
    <property type="match status" value="1"/>
</dbReference>
<dbReference type="GO" id="GO:0009252">
    <property type="term" value="P:peptidoglycan biosynthetic process"/>
    <property type="evidence" value="ECO:0007669"/>
    <property type="project" value="UniProtKB-UniRule"/>
</dbReference>
<comment type="caution">
    <text evidence="10">The sequence shown here is derived from an EMBL/GenBank/DDBJ whole genome shotgun (WGS) entry which is preliminary data.</text>
</comment>
<evidence type="ECO:0000256" key="1">
    <source>
        <dbReference type="ARBA" id="ARBA00004651"/>
    </source>
</evidence>
<keyword evidence="3 8" id="KW-0812">Transmembrane</keyword>
<evidence type="ECO:0000256" key="8">
    <source>
        <dbReference type="HAMAP-Rule" id="MF_02078"/>
    </source>
</evidence>
<evidence type="ECO:0000256" key="9">
    <source>
        <dbReference type="PIRNR" id="PIRNR002869"/>
    </source>
</evidence>
<protein>
    <recommendedName>
        <fullName evidence="8">Probable lipid II flippase MurJ</fullName>
    </recommendedName>
</protein>
<dbReference type="PANTHER" id="PTHR47019:SF1">
    <property type="entry name" value="LIPID II FLIPPASE MURJ"/>
    <property type="match status" value="1"/>
</dbReference>
<comment type="function">
    <text evidence="8 9">Involved in peptidoglycan biosynthesis. Transports lipid-linked peptidoglycan precursors from the inner to the outer leaflet of the cytoplasmic membrane.</text>
</comment>
<dbReference type="InterPro" id="IPR051050">
    <property type="entry name" value="Lipid_II_flippase_MurJ/MviN"/>
</dbReference>
<dbReference type="PRINTS" id="PR01806">
    <property type="entry name" value="VIRFACTRMVIN"/>
</dbReference>
<accession>A0A0G0Z4M7</accession>
<dbReference type="InterPro" id="IPR004268">
    <property type="entry name" value="MurJ"/>
</dbReference>
<feature type="transmembrane region" description="Helical" evidence="8">
    <location>
        <begin position="466"/>
        <end position="487"/>
    </location>
</feature>
<feature type="transmembrane region" description="Helical" evidence="8">
    <location>
        <begin position="142"/>
        <end position="162"/>
    </location>
</feature>
<feature type="transmembrane region" description="Helical" evidence="8">
    <location>
        <begin position="97"/>
        <end position="122"/>
    </location>
</feature>
<evidence type="ECO:0000256" key="6">
    <source>
        <dbReference type="ARBA" id="ARBA00022989"/>
    </source>
</evidence>
<keyword evidence="8 9" id="KW-0961">Cell wall biogenesis/degradation</keyword>
<dbReference type="PIRSF" id="PIRSF002869">
    <property type="entry name" value="MviN"/>
    <property type="match status" value="1"/>
</dbReference>
<keyword evidence="6 8" id="KW-1133">Transmembrane helix</keyword>
<evidence type="ECO:0000256" key="7">
    <source>
        <dbReference type="ARBA" id="ARBA00023136"/>
    </source>
</evidence>
<name>A0A0G0Z4M7_9BACT</name>
<feature type="transmembrane region" description="Helical" evidence="8">
    <location>
        <begin position="68"/>
        <end position="90"/>
    </location>
</feature>